<dbReference type="SUPFAM" id="SSF47598">
    <property type="entry name" value="Ribbon-helix-helix"/>
    <property type="match status" value="1"/>
</dbReference>
<name>A0AB39VM11_9GAMM</name>
<feature type="domain" description="Arc-like DNA binding" evidence="1">
    <location>
        <begin position="4"/>
        <end position="45"/>
    </location>
</feature>
<sequence>MKGMRNIAPFGLRMPDELREAVSERAKANGRSMNSEIVQILQDALDGDNIDRELDQFTDHESVIASLKSEAERNDYLNNLEKEDSFAAALLRESDEHRRRLIKILGERFELTDLNKKPT</sequence>
<reference evidence="2" key="1">
    <citation type="submission" date="2024-07" db="EMBL/GenBank/DDBJ databases">
        <authorList>
            <person name="Biller S.J."/>
        </authorList>
    </citation>
    <scope>NUCLEOTIDE SEQUENCE</scope>
    <source>
        <strain evidence="2">WC2420</strain>
    </source>
</reference>
<protein>
    <submittedName>
        <fullName evidence="2">Arc family DNA-binding protein</fullName>
    </submittedName>
</protein>
<dbReference type="Gene3D" id="1.10.1220.10">
    <property type="entry name" value="Met repressor-like"/>
    <property type="match status" value="1"/>
</dbReference>
<dbReference type="RefSeq" id="WP_369788298.1">
    <property type="nucleotide sequence ID" value="NZ_CP165628.1"/>
</dbReference>
<dbReference type="InterPro" id="IPR005569">
    <property type="entry name" value="Arc_DNA-bd_dom"/>
</dbReference>
<dbReference type="InterPro" id="IPR010985">
    <property type="entry name" value="Ribbon_hlx_hlx"/>
</dbReference>
<dbReference type="InterPro" id="IPR013321">
    <property type="entry name" value="Arc_rbn_hlx_hlx"/>
</dbReference>
<keyword evidence="2" id="KW-0238">DNA-binding</keyword>
<dbReference type="GO" id="GO:0006355">
    <property type="term" value="P:regulation of DNA-templated transcription"/>
    <property type="evidence" value="ECO:0007669"/>
    <property type="project" value="InterPro"/>
</dbReference>
<proteinExistence type="predicted"/>
<dbReference type="GO" id="GO:0043565">
    <property type="term" value="F:sequence-specific DNA binding"/>
    <property type="evidence" value="ECO:0007669"/>
    <property type="project" value="UniProtKB-ARBA"/>
</dbReference>
<dbReference type="EMBL" id="CP165628">
    <property type="protein sequence ID" value="XDU70855.1"/>
    <property type="molecule type" value="Genomic_DNA"/>
</dbReference>
<gene>
    <name evidence="2" type="ORF">AB3G37_14895</name>
</gene>
<evidence type="ECO:0000259" key="1">
    <source>
        <dbReference type="Pfam" id="PF03869"/>
    </source>
</evidence>
<accession>A0AB39VM11</accession>
<organism evidence="2">
    <name type="scientific">Rouxiella sp. WC2420</name>
    <dbReference type="NCBI Taxonomy" id="3234145"/>
    <lineage>
        <taxon>Bacteria</taxon>
        <taxon>Pseudomonadati</taxon>
        <taxon>Pseudomonadota</taxon>
        <taxon>Gammaproteobacteria</taxon>
        <taxon>Enterobacterales</taxon>
        <taxon>Yersiniaceae</taxon>
        <taxon>Rouxiella</taxon>
    </lineage>
</organism>
<dbReference type="Pfam" id="PF03869">
    <property type="entry name" value="Arc"/>
    <property type="match status" value="1"/>
</dbReference>
<dbReference type="AlphaFoldDB" id="A0AB39VM11"/>
<evidence type="ECO:0000313" key="2">
    <source>
        <dbReference type="EMBL" id="XDU70855.1"/>
    </source>
</evidence>